<gene>
    <name evidence="9" type="ORF">NS365_00975</name>
</gene>
<evidence type="ECO:0000259" key="8">
    <source>
        <dbReference type="Pfam" id="PF00248"/>
    </source>
</evidence>
<dbReference type="GO" id="GO:0051596">
    <property type="term" value="P:methylglyoxal catabolic process"/>
    <property type="evidence" value="ECO:0007669"/>
    <property type="project" value="TreeGrafter"/>
</dbReference>
<evidence type="ECO:0000256" key="7">
    <source>
        <dbReference type="PIRSR" id="PIRSR000097-3"/>
    </source>
</evidence>
<keyword evidence="10" id="KW-1185">Reference proteome</keyword>
<dbReference type="PRINTS" id="PR00069">
    <property type="entry name" value="ALDKETRDTASE"/>
</dbReference>
<sequence length="276" mass="30335">MKMIEASGARIPALGFGTYKLTGDLCVRMVEKAIEAGYRHIDTARMYGNEREVGQGIRNSGLARSEAFVTTKVWFEDIGADRLAQSAAEAVEALDVGPVDLLLIHWPNAAIPLEDSIGALNEAKEKGLTRHIGVANFPSTLMDDAAAMSSAPLVCNQVEYHPLLSQEAILHACERNDMALIAYSPIGQGGELLQHPTVTGIANRLGRTPAQVILRWELDQPRVGAIPRTSNEERLQENFDVFSFELSDTDRQSLNAMTQQRKRLVNPSFAPAWDRI</sequence>
<keyword evidence="2" id="KW-0521">NADP</keyword>
<dbReference type="InterPro" id="IPR036812">
    <property type="entry name" value="NAD(P)_OxRdtase_dom_sf"/>
</dbReference>
<dbReference type="InterPro" id="IPR023210">
    <property type="entry name" value="NADP_OxRdtase_dom"/>
</dbReference>
<dbReference type="SUPFAM" id="SSF51430">
    <property type="entry name" value="NAD(P)-linked oxidoreductase"/>
    <property type="match status" value="1"/>
</dbReference>
<feature type="site" description="Lowers pKa of active site Tyr" evidence="7">
    <location>
        <position position="72"/>
    </location>
</feature>
<evidence type="ECO:0000256" key="4">
    <source>
        <dbReference type="ARBA" id="ARBA00049445"/>
    </source>
</evidence>
<organism evidence="9 10">
    <name type="scientific">Aureimonas ureilytica</name>
    <dbReference type="NCBI Taxonomy" id="401562"/>
    <lineage>
        <taxon>Bacteria</taxon>
        <taxon>Pseudomonadati</taxon>
        <taxon>Pseudomonadota</taxon>
        <taxon>Alphaproteobacteria</taxon>
        <taxon>Hyphomicrobiales</taxon>
        <taxon>Aurantimonadaceae</taxon>
        <taxon>Aureimonas</taxon>
    </lineage>
</organism>
<comment type="similarity">
    <text evidence="1">Belongs to the aldo/keto reductase family.</text>
</comment>
<dbReference type="PIRSF" id="PIRSF000097">
    <property type="entry name" value="AKR"/>
    <property type="match status" value="1"/>
</dbReference>
<evidence type="ECO:0000256" key="3">
    <source>
        <dbReference type="ARBA" id="ARBA00023002"/>
    </source>
</evidence>
<dbReference type="Gene3D" id="3.20.20.100">
    <property type="entry name" value="NADP-dependent oxidoreductase domain"/>
    <property type="match status" value="1"/>
</dbReference>
<dbReference type="EMBL" id="LDQA01000001">
    <property type="protein sequence ID" value="KTR08542.1"/>
    <property type="molecule type" value="Genomic_DNA"/>
</dbReference>
<comment type="caution">
    <text evidence="9">The sequence shown here is derived from an EMBL/GenBank/DDBJ whole genome shotgun (WGS) entry which is preliminary data.</text>
</comment>
<dbReference type="PANTHER" id="PTHR43827:SF3">
    <property type="entry name" value="NADP-DEPENDENT OXIDOREDUCTASE DOMAIN-CONTAINING PROTEIN"/>
    <property type="match status" value="1"/>
</dbReference>
<keyword evidence="3" id="KW-0560">Oxidoreductase</keyword>
<dbReference type="Proteomes" id="UP000078529">
    <property type="component" value="Unassembled WGS sequence"/>
</dbReference>
<evidence type="ECO:0000256" key="1">
    <source>
        <dbReference type="ARBA" id="ARBA00007905"/>
    </source>
</evidence>
<dbReference type="PROSITE" id="PS00798">
    <property type="entry name" value="ALDOKETO_REDUCTASE_1"/>
    <property type="match status" value="1"/>
</dbReference>
<evidence type="ECO:0000313" key="9">
    <source>
        <dbReference type="EMBL" id="KTR08542.1"/>
    </source>
</evidence>
<reference evidence="9 10" key="1">
    <citation type="journal article" date="2016" name="Front. Microbiol.">
        <title>Genomic Resource of Rice Seed Associated Bacteria.</title>
        <authorList>
            <person name="Midha S."/>
            <person name="Bansal K."/>
            <person name="Sharma S."/>
            <person name="Kumar N."/>
            <person name="Patil P.P."/>
            <person name="Chaudhry V."/>
            <person name="Patil P.B."/>
        </authorList>
    </citation>
    <scope>NUCLEOTIDE SEQUENCE [LARGE SCALE GENOMIC DNA]</scope>
    <source>
        <strain evidence="9 10">NS365</strain>
    </source>
</reference>
<dbReference type="InterPro" id="IPR020471">
    <property type="entry name" value="AKR"/>
</dbReference>
<dbReference type="PANTHER" id="PTHR43827">
    <property type="entry name" value="2,5-DIKETO-D-GLUCONIC ACID REDUCTASE"/>
    <property type="match status" value="1"/>
</dbReference>
<evidence type="ECO:0000313" key="10">
    <source>
        <dbReference type="Proteomes" id="UP000078529"/>
    </source>
</evidence>
<dbReference type="FunFam" id="3.20.20.100:FF:000002">
    <property type="entry name" value="2,5-diketo-D-gluconic acid reductase A"/>
    <property type="match status" value="1"/>
</dbReference>
<dbReference type="Pfam" id="PF00248">
    <property type="entry name" value="Aldo_ket_red"/>
    <property type="match status" value="1"/>
</dbReference>
<comment type="catalytic activity">
    <reaction evidence="4">
        <text>hydroxyacetone + NADP(+) = methylglyoxal + NADPH + H(+)</text>
        <dbReference type="Rhea" id="RHEA:27986"/>
        <dbReference type="ChEBI" id="CHEBI:15378"/>
        <dbReference type="ChEBI" id="CHEBI:17158"/>
        <dbReference type="ChEBI" id="CHEBI:27957"/>
        <dbReference type="ChEBI" id="CHEBI:57783"/>
        <dbReference type="ChEBI" id="CHEBI:58349"/>
    </reaction>
</comment>
<accession>A0A147DBJ8</accession>
<feature type="binding site" evidence="6">
    <location>
        <position position="105"/>
    </location>
    <ligand>
        <name>substrate</name>
    </ligand>
</feature>
<name>A0A147DBJ8_9HYPH</name>
<evidence type="ECO:0000256" key="5">
    <source>
        <dbReference type="PIRSR" id="PIRSR000097-1"/>
    </source>
</evidence>
<dbReference type="PROSITE" id="PS00063">
    <property type="entry name" value="ALDOKETO_REDUCTASE_3"/>
    <property type="match status" value="1"/>
</dbReference>
<evidence type="ECO:0000256" key="6">
    <source>
        <dbReference type="PIRSR" id="PIRSR000097-2"/>
    </source>
</evidence>
<dbReference type="GO" id="GO:1990002">
    <property type="term" value="F:methylglyoxal reductase (NADPH) (acetol producing) activity"/>
    <property type="evidence" value="ECO:0007669"/>
    <property type="project" value="TreeGrafter"/>
</dbReference>
<dbReference type="InterPro" id="IPR018170">
    <property type="entry name" value="Aldo/ket_reductase_CS"/>
</dbReference>
<feature type="active site" description="Proton donor" evidence="5">
    <location>
        <position position="47"/>
    </location>
</feature>
<proteinExistence type="inferred from homology"/>
<dbReference type="PATRIC" id="fig|401562.4.peg.196"/>
<evidence type="ECO:0000256" key="2">
    <source>
        <dbReference type="ARBA" id="ARBA00022857"/>
    </source>
</evidence>
<dbReference type="RefSeq" id="WP_058598398.1">
    <property type="nucleotide sequence ID" value="NZ_LDQA01000001.1"/>
</dbReference>
<dbReference type="AlphaFoldDB" id="A0A147DBJ8"/>
<protein>
    <submittedName>
        <fullName evidence="9">2,5-didehydrogluconate reductase</fullName>
    </submittedName>
</protein>
<feature type="domain" description="NADP-dependent oxidoreductase" evidence="8">
    <location>
        <begin position="14"/>
        <end position="256"/>
    </location>
</feature>